<dbReference type="OrthoDB" id="5183710at2"/>
<feature type="transmembrane region" description="Helical" evidence="1">
    <location>
        <begin position="173"/>
        <end position="196"/>
    </location>
</feature>
<dbReference type="AlphaFoldDB" id="A0A2T0LKV1"/>
<dbReference type="InterPro" id="IPR025828">
    <property type="entry name" value="Put_sensor_dom"/>
</dbReference>
<name>A0A2T0LKV1_9PSEU</name>
<feature type="transmembrane region" description="Helical" evidence="1">
    <location>
        <begin position="55"/>
        <end position="75"/>
    </location>
</feature>
<evidence type="ECO:0000256" key="1">
    <source>
        <dbReference type="SAM" id="Phobius"/>
    </source>
</evidence>
<proteinExistence type="predicted"/>
<keyword evidence="4" id="KW-1185">Reference proteome</keyword>
<sequence>MVGHREGNSVRNETTTGTARPPIGGSLAYLLLNLPFGIAGFVLLVTLGAVGVSTAIVWVGVPVGALAVLCARGGARLERARIRAQLGVVIPHPYRPLPDGGQRKRWAARLRDSATWRDAAYLLLLFPFGIVQFTVVVTTWSVSLGLLTLPIFYRYLPDGAYYFPGYDLRWITVDSAVAALPWAALGVLFGAVAVAVTRGLATGHATFARALLGPSAGRQREAEGAWHAVPTAAPVAG</sequence>
<organism evidence="3 4">
    <name type="scientific">Prauserella shujinwangii</name>
    <dbReference type="NCBI Taxonomy" id="1453103"/>
    <lineage>
        <taxon>Bacteria</taxon>
        <taxon>Bacillati</taxon>
        <taxon>Actinomycetota</taxon>
        <taxon>Actinomycetes</taxon>
        <taxon>Pseudonocardiales</taxon>
        <taxon>Pseudonocardiaceae</taxon>
        <taxon>Prauserella</taxon>
    </lineage>
</organism>
<feature type="domain" description="Putative sensor" evidence="2">
    <location>
        <begin position="29"/>
        <end position="212"/>
    </location>
</feature>
<evidence type="ECO:0000313" key="3">
    <source>
        <dbReference type="EMBL" id="PRX43579.1"/>
    </source>
</evidence>
<evidence type="ECO:0000313" key="4">
    <source>
        <dbReference type="Proteomes" id="UP000238362"/>
    </source>
</evidence>
<feature type="transmembrane region" description="Helical" evidence="1">
    <location>
        <begin position="120"/>
        <end position="153"/>
    </location>
</feature>
<keyword evidence="1" id="KW-0472">Membrane</keyword>
<dbReference type="Pfam" id="PF13796">
    <property type="entry name" value="Sensor"/>
    <property type="match status" value="1"/>
</dbReference>
<evidence type="ECO:0000259" key="2">
    <source>
        <dbReference type="Pfam" id="PF13796"/>
    </source>
</evidence>
<accession>A0A2T0LKV1</accession>
<protein>
    <submittedName>
        <fullName evidence="3">Putative sensor protein</fullName>
    </submittedName>
</protein>
<dbReference type="Proteomes" id="UP000238362">
    <property type="component" value="Unassembled WGS sequence"/>
</dbReference>
<feature type="transmembrane region" description="Helical" evidence="1">
    <location>
        <begin position="27"/>
        <end position="49"/>
    </location>
</feature>
<keyword evidence="1" id="KW-1133">Transmembrane helix</keyword>
<keyword evidence="1" id="KW-0812">Transmembrane</keyword>
<gene>
    <name evidence="3" type="ORF">B0I33_11438</name>
</gene>
<comment type="caution">
    <text evidence="3">The sequence shown here is derived from an EMBL/GenBank/DDBJ whole genome shotgun (WGS) entry which is preliminary data.</text>
</comment>
<reference evidence="3 4" key="1">
    <citation type="submission" date="2018-03" db="EMBL/GenBank/DDBJ databases">
        <title>Genomic Encyclopedia of Type Strains, Phase III (KMG-III): the genomes of soil and plant-associated and newly described type strains.</title>
        <authorList>
            <person name="Whitman W."/>
        </authorList>
    </citation>
    <scope>NUCLEOTIDE SEQUENCE [LARGE SCALE GENOMIC DNA]</scope>
    <source>
        <strain evidence="3 4">CGMCC 4.7125</strain>
    </source>
</reference>
<dbReference type="EMBL" id="PVNH01000014">
    <property type="protein sequence ID" value="PRX43579.1"/>
    <property type="molecule type" value="Genomic_DNA"/>
</dbReference>